<keyword evidence="4" id="KW-0238">DNA-binding</keyword>
<dbReference type="Pfam" id="PF00072">
    <property type="entry name" value="Response_reg"/>
    <property type="match status" value="1"/>
</dbReference>
<dbReference type="InterPro" id="IPR039420">
    <property type="entry name" value="WalR-like"/>
</dbReference>
<dbReference type="PANTHER" id="PTHR48111">
    <property type="entry name" value="REGULATOR OF RPOS"/>
    <property type="match status" value="1"/>
</dbReference>
<evidence type="ECO:0000256" key="3">
    <source>
        <dbReference type="ARBA" id="ARBA00023015"/>
    </source>
</evidence>
<dbReference type="PANTHER" id="PTHR48111:SF21">
    <property type="entry name" value="DNA-BINDING DUAL MASTER TRANSCRIPTIONAL REGULATOR RPAA"/>
    <property type="match status" value="1"/>
</dbReference>
<evidence type="ECO:0000313" key="9">
    <source>
        <dbReference type="Proteomes" id="UP001597399"/>
    </source>
</evidence>
<proteinExistence type="predicted"/>
<evidence type="ECO:0000259" key="7">
    <source>
        <dbReference type="PROSITE" id="PS50110"/>
    </source>
</evidence>
<keyword evidence="1 6" id="KW-0597">Phosphoprotein</keyword>
<evidence type="ECO:0000256" key="1">
    <source>
        <dbReference type="ARBA" id="ARBA00022553"/>
    </source>
</evidence>
<dbReference type="Gene3D" id="3.40.50.2300">
    <property type="match status" value="1"/>
</dbReference>
<keyword evidence="9" id="KW-1185">Reference proteome</keyword>
<evidence type="ECO:0000256" key="2">
    <source>
        <dbReference type="ARBA" id="ARBA00023012"/>
    </source>
</evidence>
<keyword evidence="2" id="KW-0902">Two-component regulatory system</keyword>
<sequence length="81" mass="9273">MQKVLYIEDNQDIGNWVSRYLNERGYLVTWLKSAEHVMEHFSSADLVILDVMLPGLDGFTIGQRLKKKDAQIPILILSALL</sequence>
<comment type="caution">
    <text evidence="8">The sequence shown here is derived from an EMBL/GenBank/DDBJ whole genome shotgun (WGS) entry which is preliminary data.</text>
</comment>
<dbReference type="PROSITE" id="PS50110">
    <property type="entry name" value="RESPONSE_REGULATORY"/>
    <property type="match status" value="1"/>
</dbReference>
<protein>
    <submittedName>
        <fullName evidence="8">Response regulator</fullName>
    </submittedName>
</protein>
<dbReference type="Proteomes" id="UP001597399">
    <property type="component" value="Unassembled WGS sequence"/>
</dbReference>
<keyword evidence="3" id="KW-0805">Transcription regulation</keyword>
<accession>A0ABW5S129</accession>
<gene>
    <name evidence="8" type="ORF">ACFSUE_06355</name>
</gene>
<keyword evidence="5" id="KW-0804">Transcription</keyword>
<dbReference type="InterPro" id="IPR011006">
    <property type="entry name" value="CheY-like_superfamily"/>
</dbReference>
<feature type="modified residue" description="4-aspartylphosphate" evidence="6">
    <location>
        <position position="50"/>
    </location>
</feature>
<evidence type="ECO:0000256" key="5">
    <source>
        <dbReference type="ARBA" id="ARBA00023163"/>
    </source>
</evidence>
<evidence type="ECO:0000313" key="8">
    <source>
        <dbReference type="EMBL" id="MFD2693252.1"/>
    </source>
</evidence>
<evidence type="ECO:0000256" key="4">
    <source>
        <dbReference type="ARBA" id="ARBA00023125"/>
    </source>
</evidence>
<organism evidence="8 9">
    <name type="scientific">Sporolactobacillus shoreicorticis</name>
    <dbReference type="NCBI Taxonomy" id="1923877"/>
    <lineage>
        <taxon>Bacteria</taxon>
        <taxon>Bacillati</taxon>
        <taxon>Bacillota</taxon>
        <taxon>Bacilli</taxon>
        <taxon>Bacillales</taxon>
        <taxon>Sporolactobacillaceae</taxon>
        <taxon>Sporolactobacillus</taxon>
    </lineage>
</organism>
<reference evidence="9" key="1">
    <citation type="journal article" date="2019" name="Int. J. Syst. Evol. Microbiol.">
        <title>The Global Catalogue of Microorganisms (GCM) 10K type strain sequencing project: providing services to taxonomists for standard genome sequencing and annotation.</title>
        <authorList>
            <consortium name="The Broad Institute Genomics Platform"/>
            <consortium name="The Broad Institute Genome Sequencing Center for Infectious Disease"/>
            <person name="Wu L."/>
            <person name="Ma J."/>
        </authorList>
    </citation>
    <scope>NUCLEOTIDE SEQUENCE [LARGE SCALE GENOMIC DNA]</scope>
    <source>
        <strain evidence="9">TISTR 2466</strain>
    </source>
</reference>
<evidence type="ECO:0000256" key="6">
    <source>
        <dbReference type="PROSITE-ProRule" id="PRU00169"/>
    </source>
</evidence>
<dbReference type="RefSeq" id="WP_309247005.1">
    <property type="nucleotide sequence ID" value="NZ_JAMXWM010000002.1"/>
</dbReference>
<dbReference type="SUPFAM" id="SSF52172">
    <property type="entry name" value="CheY-like"/>
    <property type="match status" value="1"/>
</dbReference>
<dbReference type="EMBL" id="JBHUMQ010000015">
    <property type="protein sequence ID" value="MFD2693252.1"/>
    <property type="molecule type" value="Genomic_DNA"/>
</dbReference>
<dbReference type="InterPro" id="IPR001789">
    <property type="entry name" value="Sig_transdc_resp-reg_receiver"/>
</dbReference>
<name>A0ABW5S129_9BACL</name>
<feature type="domain" description="Response regulatory" evidence="7">
    <location>
        <begin position="3"/>
        <end position="81"/>
    </location>
</feature>